<dbReference type="EMBL" id="BMAW01036580">
    <property type="protein sequence ID" value="GFU44651.1"/>
    <property type="molecule type" value="Genomic_DNA"/>
</dbReference>
<accession>A0A8X6US34</accession>
<sequence>MLLLSSSPYKAKLYFARNKPRNWLPDPEDTRAGCTTSDKNVAKCVKFKSSRNTLSLLADKRSMAFASICIHLPGNLPFSLP</sequence>
<evidence type="ECO:0000313" key="2">
    <source>
        <dbReference type="Proteomes" id="UP000887013"/>
    </source>
</evidence>
<proteinExistence type="predicted"/>
<dbReference type="AlphaFoldDB" id="A0A8X6US34"/>
<keyword evidence="2" id="KW-1185">Reference proteome</keyword>
<reference evidence="1" key="1">
    <citation type="submission" date="2020-08" db="EMBL/GenBank/DDBJ databases">
        <title>Multicomponent nature underlies the extraordinary mechanical properties of spider dragline silk.</title>
        <authorList>
            <person name="Kono N."/>
            <person name="Nakamura H."/>
            <person name="Mori M."/>
            <person name="Yoshida Y."/>
            <person name="Ohtoshi R."/>
            <person name="Malay A.D."/>
            <person name="Moran D.A.P."/>
            <person name="Tomita M."/>
            <person name="Numata K."/>
            <person name="Arakawa K."/>
        </authorList>
    </citation>
    <scope>NUCLEOTIDE SEQUENCE</scope>
</reference>
<evidence type="ECO:0000313" key="1">
    <source>
        <dbReference type="EMBL" id="GFU44651.1"/>
    </source>
</evidence>
<dbReference type="Proteomes" id="UP000887013">
    <property type="component" value="Unassembled WGS sequence"/>
</dbReference>
<name>A0A8X6US34_NEPPI</name>
<gene>
    <name evidence="1" type="ORF">NPIL_600191</name>
</gene>
<comment type="caution">
    <text evidence="1">The sequence shown here is derived from an EMBL/GenBank/DDBJ whole genome shotgun (WGS) entry which is preliminary data.</text>
</comment>
<protein>
    <submittedName>
        <fullName evidence="1">Uncharacterized protein</fullName>
    </submittedName>
</protein>
<organism evidence="1 2">
    <name type="scientific">Nephila pilipes</name>
    <name type="common">Giant wood spider</name>
    <name type="synonym">Nephila maculata</name>
    <dbReference type="NCBI Taxonomy" id="299642"/>
    <lineage>
        <taxon>Eukaryota</taxon>
        <taxon>Metazoa</taxon>
        <taxon>Ecdysozoa</taxon>
        <taxon>Arthropoda</taxon>
        <taxon>Chelicerata</taxon>
        <taxon>Arachnida</taxon>
        <taxon>Araneae</taxon>
        <taxon>Araneomorphae</taxon>
        <taxon>Entelegynae</taxon>
        <taxon>Araneoidea</taxon>
        <taxon>Nephilidae</taxon>
        <taxon>Nephila</taxon>
    </lineage>
</organism>